<keyword evidence="3 5" id="KW-0413">Isomerase</keyword>
<evidence type="ECO:0000256" key="2">
    <source>
        <dbReference type="ARBA" id="ARBA00022884"/>
    </source>
</evidence>
<dbReference type="Pfam" id="PF00849">
    <property type="entry name" value="PseudoU_synth_2"/>
    <property type="match status" value="1"/>
</dbReference>
<dbReference type="InterPro" id="IPR002942">
    <property type="entry name" value="S4_RNA-bd"/>
</dbReference>
<protein>
    <submittedName>
        <fullName evidence="5">Ribosomal large subunit pseudouridine synthase B</fullName>
        <ecNumber evidence="5">5.4.99.22</ecNumber>
    </submittedName>
</protein>
<name>A0A644ZZY7_9ZZZZ</name>
<dbReference type="PANTHER" id="PTHR47683:SF2">
    <property type="entry name" value="RNA-BINDING S4 DOMAIN-CONTAINING PROTEIN"/>
    <property type="match status" value="1"/>
</dbReference>
<dbReference type="GO" id="GO:0160139">
    <property type="term" value="F:23S rRNA pseudouridine(2605) synthase activity"/>
    <property type="evidence" value="ECO:0007669"/>
    <property type="project" value="UniProtKB-EC"/>
</dbReference>
<accession>A0A644ZZY7</accession>
<dbReference type="Gene3D" id="3.10.290.10">
    <property type="entry name" value="RNA-binding S4 domain"/>
    <property type="match status" value="1"/>
</dbReference>
<dbReference type="InterPro" id="IPR006145">
    <property type="entry name" value="PsdUridine_synth_RsuA/RluA"/>
</dbReference>
<sequence>MVERLQKIISQAGIASRRHAEKLITDGRVTVNGHVVTELGTKVEPRKDKVAVDGKVIAGEKYVYILLHKPKGVVTTLNDPQKRKTVVDLIKAIPERIYPVGRLDYNTEGLLLLTNDGELTNALIHPSRKIRKVYQAIVEGFPAEEKLDRFRVGMKLEDGITAPALVNIVDVDRERNLTALEIVIHEGKNRQIRRMCEKIGHPVKQLKRIRFAFLDLQGVRRGSYRFLTPTEVAELKNL</sequence>
<dbReference type="Pfam" id="PF01479">
    <property type="entry name" value="S4"/>
    <property type="match status" value="1"/>
</dbReference>
<dbReference type="AlphaFoldDB" id="A0A644ZZY7"/>
<dbReference type="EMBL" id="VSSQ01011237">
    <property type="protein sequence ID" value="MPM46342.1"/>
    <property type="molecule type" value="Genomic_DNA"/>
</dbReference>
<dbReference type="InterPro" id="IPR020103">
    <property type="entry name" value="PsdUridine_synth_cat_dom_sf"/>
</dbReference>
<dbReference type="FunFam" id="3.10.290.10:FF:000003">
    <property type="entry name" value="Pseudouridine synthase"/>
    <property type="match status" value="1"/>
</dbReference>
<dbReference type="InterPro" id="IPR018496">
    <property type="entry name" value="PsdUridine_synth_RsuA/RluB_CS"/>
</dbReference>
<dbReference type="SMART" id="SM00363">
    <property type="entry name" value="S4"/>
    <property type="match status" value="1"/>
</dbReference>
<evidence type="ECO:0000256" key="3">
    <source>
        <dbReference type="ARBA" id="ARBA00023235"/>
    </source>
</evidence>
<feature type="domain" description="RNA-binding S4" evidence="4">
    <location>
        <begin position="3"/>
        <end position="71"/>
    </location>
</feature>
<evidence type="ECO:0000256" key="1">
    <source>
        <dbReference type="ARBA" id="ARBA00008348"/>
    </source>
</evidence>
<dbReference type="GO" id="GO:0006364">
    <property type="term" value="P:rRNA processing"/>
    <property type="evidence" value="ECO:0007669"/>
    <property type="project" value="UniProtKB-ARBA"/>
</dbReference>
<comment type="caution">
    <text evidence="5">The sequence shown here is derived from an EMBL/GenBank/DDBJ whole genome shotgun (WGS) entry which is preliminary data.</text>
</comment>
<dbReference type="GO" id="GO:0001522">
    <property type="term" value="P:pseudouridine synthesis"/>
    <property type="evidence" value="ECO:0007669"/>
    <property type="project" value="InterPro"/>
</dbReference>
<dbReference type="InterPro" id="IPR036986">
    <property type="entry name" value="S4_RNA-bd_sf"/>
</dbReference>
<dbReference type="SUPFAM" id="SSF55174">
    <property type="entry name" value="Alpha-L RNA-binding motif"/>
    <property type="match status" value="1"/>
</dbReference>
<organism evidence="5">
    <name type="scientific">bioreactor metagenome</name>
    <dbReference type="NCBI Taxonomy" id="1076179"/>
    <lineage>
        <taxon>unclassified sequences</taxon>
        <taxon>metagenomes</taxon>
        <taxon>ecological metagenomes</taxon>
    </lineage>
</organism>
<dbReference type="SUPFAM" id="SSF55120">
    <property type="entry name" value="Pseudouridine synthase"/>
    <property type="match status" value="1"/>
</dbReference>
<dbReference type="PROSITE" id="PS01149">
    <property type="entry name" value="PSI_RSU"/>
    <property type="match status" value="1"/>
</dbReference>
<dbReference type="PANTHER" id="PTHR47683">
    <property type="entry name" value="PSEUDOURIDINE SYNTHASE FAMILY PROTEIN-RELATED"/>
    <property type="match status" value="1"/>
</dbReference>
<dbReference type="GO" id="GO:0005829">
    <property type="term" value="C:cytosol"/>
    <property type="evidence" value="ECO:0007669"/>
    <property type="project" value="UniProtKB-ARBA"/>
</dbReference>
<dbReference type="GO" id="GO:0003723">
    <property type="term" value="F:RNA binding"/>
    <property type="evidence" value="ECO:0007669"/>
    <property type="project" value="UniProtKB-KW"/>
</dbReference>
<dbReference type="CDD" id="cd02870">
    <property type="entry name" value="PseudoU_synth_RsuA_like"/>
    <property type="match status" value="1"/>
</dbReference>
<dbReference type="PROSITE" id="PS50889">
    <property type="entry name" value="S4"/>
    <property type="match status" value="1"/>
</dbReference>
<dbReference type="NCBIfam" id="TIGR00093">
    <property type="entry name" value="pseudouridine synthase"/>
    <property type="match status" value="1"/>
</dbReference>
<dbReference type="Gene3D" id="3.30.70.1560">
    <property type="entry name" value="Alpha-L RNA-binding motif"/>
    <property type="match status" value="1"/>
</dbReference>
<dbReference type="CDD" id="cd00165">
    <property type="entry name" value="S4"/>
    <property type="match status" value="1"/>
</dbReference>
<dbReference type="FunFam" id="3.30.70.1560:FF:000001">
    <property type="entry name" value="Pseudouridine synthase"/>
    <property type="match status" value="1"/>
</dbReference>
<dbReference type="EC" id="5.4.99.22" evidence="5"/>
<dbReference type="InterPro" id="IPR020094">
    <property type="entry name" value="TruA/RsuA/RluB/E/F_N"/>
</dbReference>
<keyword evidence="2" id="KW-0694">RNA-binding</keyword>
<dbReference type="Gene3D" id="3.30.70.580">
    <property type="entry name" value="Pseudouridine synthase I, catalytic domain, N-terminal subdomain"/>
    <property type="match status" value="1"/>
</dbReference>
<proteinExistence type="inferred from homology"/>
<reference evidence="5" key="1">
    <citation type="submission" date="2019-08" db="EMBL/GenBank/DDBJ databases">
        <authorList>
            <person name="Kucharzyk K."/>
            <person name="Murdoch R.W."/>
            <person name="Higgins S."/>
            <person name="Loffler F."/>
        </authorList>
    </citation>
    <scope>NUCLEOTIDE SEQUENCE</scope>
</reference>
<dbReference type="InterPro" id="IPR000748">
    <property type="entry name" value="PsdUridine_synth_RsuA/RluB/E/F"/>
</dbReference>
<dbReference type="InterPro" id="IPR042092">
    <property type="entry name" value="PsdUridine_s_RsuA/RluB/E/F_cat"/>
</dbReference>
<comment type="similarity">
    <text evidence="1">Belongs to the pseudouridine synthase RsuA family.</text>
</comment>
<dbReference type="InterPro" id="IPR050343">
    <property type="entry name" value="RsuA_PseudoU_synthase"/>
</dbReference>
<gene>
    <name evidence="5" type="primary">rluB_19</name>
    <name evidence="5" type="ORF">SDC9_93040</name>
</gene>
<evidence type="ECO:0000313" key="5">
    <source>
        <dbReference type="EMBL" id="MPM46342.1"/>
    </source>
</evidence>
<evidence type="ECO:0000259" key="4">
    <source>
        <dbReference type="SMART" id="SM00363"/>
    </source>
</evidence>